<dbReference type="EMBL" id="UINC01016736">
    <property type="protein sequence ID" value="SVA69463.1"/>
    <property type="molecule type" value="Genomic_DNA"/>
</dbReference>
<accession>A0A381XZ05</accession>
<evidence type="ECO:0000313" key="1">
    <source>
        <dbReference type="EMBL" id="SVA69463.1"/>
    </source>
</evidence>
<sequence>FRRSRAIAILEDCLECYLKEVRPQLRYSILLGRWLGDEIAFGIVGGRKGVGTLPKPDPMYWPQEFESLNLNAPGKPLLHMIWPPKEEVFEELMSATTVRRRDAAVSGNAELHWREEVRSMRRKVWRRSILGRFVGGGP</sequence>
<reference evidence="1" key="1">
    <citation type="submission" date="2018-05" db="EMBL/GenBank/DDBJ databases">
        <authorList>
            <person name="Lanie J.A."/>
            <person name="Ng W.-L."/>
            <person name="Kazmierczak K.M."/>
            <person name="Andrzejewski T.M."/>
            <person name="Davidsen T.M."/>
            <person name="Wayne K.J."/>
            <person name="Tettelin H."/>
            <person name="Glass J.I."/>
            <person name="Rusch D."/>
            <person name="Podicherti R."/>
            <person name="Tsui H.-C.T."/>
            <person name="Winkler M.E."/>
        </authorList>
    </citation>
    <scope>NUCLEOTIDE SEQUENCE</scope>
</reference>
<feature type="non-terminal residue" evidence="1">
    <location>
        <position position="1"/>
    </location>
</feature>
<protein>
    <submittedName>
        <fullName evidence="1">Uncharacterized protein</fullName>
    </submittedName>
</protein>
<dbReference type="AlphaFoldDB" id="A0A381XZ05"/>
<organism evidence="1">
    <name type="scientific">marine metagenome</name>
    <dbReference type="NCBI Taxonomy" id="408172"/>
    <lineage>
        <taxon>unclassified sequences</taxon>
        <taxon>metagenomes</taxon>
        <taxon>ecological metagenomes</taxon>
    </lineage>
</organism>
<gene>
    <name evidence="1" type="ORF">METZ01_LOCUS122317</name>
</gene>
<proteinExistence type="predicted"/>
<name>A0A381XZ05_9ZZZZ</name>